<proteinExistence type="predicted"/>
<dbReference type="RefSeq" id="WP_283754288.1">
    <property type="nucleotide sequence ID" value="NZ_JAQOSP010000091.1"/>
</dbReference>
<evidence type="ECO:0000259" key="1">
    <source>
        <dbReference type="Pfam" id="PF00112"/>
    </source>
</evidence>
<dbReference type="InterPro" id="IPR000668">
    <property type="entry name" value="Peptidase_C1A_C"/>
</dbReference>
<dbReference type="Gene3D" id="3.90.70.10">
    <property type="entry name" value="Cysteine proteinases"/>
    <property type="match status" value="1"/>
</dbReference>
<evidence type="ECO:0000313" key="2">
    <source>
        <dbReference type="EMBL" id="MDJ1170529.1"/>
    </source>
</evidence>
<sequence>MHSILKVVDRILDTRPDTLDFRDQLYQATLVEVPARIDLENYTKWNIPILDQGREGACTGFALATVAHYLLVKRYGLKNLTQVSPWMLYAMAKRYDEWPGEDYEGSSARGAMKAWHKHGVCSDRLWTHRSGQVKRDLNDPQASDAAQRPLGAYYRVNHKDLVAMHSAIAEVGILYATGLVHEGWEQISSDGVIPLKETIRGGHAFALVGYDERGFWFQNSWGNTWGKNGFALIAYDDWLINGTDVWVARLGVPVILNNPIPRKPKQLSGLQKSSAYIYQDLRPHLIGIGAEGELAGSGTYGTSPEALQRILTEDFPRITQSWHKKRLCLFAPGGLKSQDQVVEAMTNLRQVFLNQEIYPLAFLWNNEYGATLTQILQNGLKQRRPEGTVEENQDFMLDRLDDALEPLVRPEGSVQWNILKTKALQAAKVYNGAIRLTLQYIDQLQKQEPNLEIHLIGHSLGSLLLEPLVQLLTTKDLISGSLLGGDVGYDRAIASCTLWAPASSLSAFHESYGQAIANNKIGKFTLFTLTDDAENNDQCANIYNRSLLYLIANSLEEKPRIPFSPTHAQGTAIAGMEKFIRQDEQLQSWIASGQVDWILAPNTGSQGAQFHSAARSHEAFPQDPATLKATFARIMGEPELEEREEPETEE</sequence>
<evidence type="ECO:0000313" key="3">
    <source>
        <dbReference type="Proteomes" id="UP001235303"/>
    </source>
</evidence>
<reference evidence="2 3" key="1">
    <citation type="submission" date="2023-01" db="EMBL/GenBank/DDBJ databases">
        <title>Novel diversity within Roseofilum (Cyanobacteria; Desertifilaceae) from marine benthic mats with descriptions of four novel species.</title>
        <authorList>
            <person name="Wang Y."/>
            <person name="Berthold D.E."/>
            <person name="Hu J."/>
            <person name="Lefler F.W."/>
            <person name="Laughinghouse H.D. IV."/>
        </authorList>
    </citation>
    <scope>NUCLEOTIDE SEQUENCE [LARGE SCALE GENOMIC DNA]</scope>
    <source>
        <strain evidence="2 3">BLCC-M154</strain>
    </source>
</reference>
<feature type="domain" description="Peptidase C1A papain C-terminal" evidence="1">
    <location>
        <begin position="34"/>
        <end position="235"/>
    </location>
</feature>
<dbReference type="EMBL" id="JAQOSP010000091">
    <property type="protein sequence ID" value="MDJ1170529.1"/>
    <property type="molecule type" value="Genomic_DNA"/>
</dbReference>
<protein>
    <submittedName>
        <fullName evidence="2">C1 family peptidase</fullName>
    </submittedName>
</protein>
<dbReference type="SUPFAM" id="SSF53474">
    <property type="entry name" value="alpha/beta-Hydrolases"/>
    <property type="match status" value="1"/>
</dbReference>
<dbReference type="SUPFAM" id="SSF54001">
    <property type="entry name" value="Cysteine proteinases"/>
    <property type="match status" value="1"/>
</dbReference>
<dbReference type="CDD" id="cd02619">
    <property type="entry name" value="Peptidase_C1"/>
    <property type="match status" value="1"/>
</dbReference>
<name>A0ABT7AUF7_9CYAN</name>
<dbReference type="Pfam" id="PF00112">
    <property type="entry name" value="Peptidase_C1"/>
    <property type="match status" value="1"/>
</dbReference>
<dbReference type="InterPro" id="IPR038765">
    <property type="entry name" value="Papain-like_cys_pep_sf"/>
</dbReference>
<organism evidence="2 3">
    <name type="scientific">Roseofilum acuticapitatum BLCC-M154</name>
    <dbReference type="NCBI Taxonomy" id="3022444"/>
    <lineage>
        <taxon>Bacteria</taxon>
        <taxon>Bacillati</taxon>
        <taxon>Cyanobacteriota</taxon>
        <taxon>Cyanophyceae</taxon>
        <taxon>Desertifilales</taxon>
        <taxon>Desertifilaceae</taxon>
        <taxon>Roseofilum</taxon>
        <taxon>Roseofilum acuticapitatum</taxon>
    </lineage>
</organism>
<dbReference type="Proteomes" id="UP001235303">
    <property type="component" value="Unassembled WGS sequence"/>
</dbReference>
<dbReference type="InterPro" id="IPR029058">
    <property type="entry name" value="AB_hydrolase_fold"/>
</dbReference>
<accession>A0ABT7AUF7</accession>
<gene>
    <name evidence="2" type="ORF">PMG71_13930</name>
</gene>
<comment type="caution">
    <text evidence="2">The sequence shown here is derived from an EMBL/GenBank/DDBJ whole genome shotgun (WGS) entry which is preliminary data.</text>
</comment>
<keyword evidence="3" id="KW-1185">Reference proteome</keyword>